<dbReference type="EMBL" id="CP012172">
    <property type="protein sequence ID" value="AKV74184.1"/>
    <property type="molecule type" value="Genomic_DNA"/>
</dbReference>
<dbReference type="Proteomes" id="UP000068832">
    <property type="component" value="Chromosome"/>
</dbReference>
<dbReference type="Proteomes" id="UP000061362">
    <property type="component" value="Chromosome"/>
</dbReference>
<dbReference type="Proteomes" id="UP000062475">
    <property type="component" value="Chromosome"/>
</dbReference>
<keyword evidence="1" id="KW-0812">Transmembrane</keyword>
<reference evidence="8 9" key="1">
    <citation type="journal article" date="2015" name="Genome Announc.">
        <title>Complete Genome Sequences of Evolved Arsenate-Resistant Metallosphaera sedula Strains.</title>
        <authorList>
            <person name="Ai C."/>
            <person name="McCarthy S."/>
            <person name="Schackwitz W."/>
            <person name="Martin J."/>
            <person name="Lipzen A."/>
            <person name="Blum P."/>
        </authorList>
    </citation>
    <scope>NUCLEOTIDE SEQUENCE [LARGE SCALE GENOMIC DNA]</scope>
    <source>
        <strain evidence="4 9">ARS120-1</strain>
        <strain evidence="5 8">ARS120-2</strain>
        <strain evidence="2 11">ARS50-1</strain>
        <strain evidence="3 10">ARS50-2</strain>
    </source>
</reference>
<evidence type="ECO:0000313" key="4">
    <source>
        <dbReference type="EMBL" id="AKV78675.1"/>
    </source>
</evidence>
<evidence type="ECO:0000313" key="5">
    <source>
        <dbReference type="EMBL" id="AKV80920.1"/>
    </source>
</evidence>
<dbReference type="AlphaFoldDB" id="A0A0K1SVK5"/>
<feature type="transmembrane region" description="Helical" evidence="1">
    <location>
        <begin position="7"/>
        <end position="28"/>
    </location>
</feature>
<organism evidence="4 9">
    <name type="scientific">Metallosphaera sedula</name>
    <dbReference type="NCBI Taxonomy" id="43687"/>
    <lineage>
        <taxon>Archaea</taxon>
        <taxon>Thermoproteota</taxon>
        <taxon>Thermoprotei</taxon>
        <taxon>Sulfolobales</taxon>
        <taxon>Sulfolobaceae</taxon>
        <taxon>Metallosphaera</taxon>
    </lineage>
</organism>
<gene>
    <name evidence="2" type="ORF">MsedA_1168</name>
    <name evidence="3" type="ORF">MsedB_1170</name>
    <name evidence="4" type="ORF">MsedC_1168</name>
    <name evidence="5" type="ORF">MsedD_1169</name>
    <name evidence="6" type="ORF">MsedE_1171</name>
</gene>
<name>A0A0K1SVK5_9CREN</name>
<keyword evidence="1" id="KW-1133">Transmembrane helix</keyword>
<dbReference type="Proteomes" id="UP000062398">
    <property type="component" value="Chromosome"/>
</dbReference>
<evidence type="ECO:0000313" key="8">
    <source>
        <dbReference type="Proteomes" id="UP000061362"/>
    </source>
</evidence>
<evidence type="ECO:0000313" key="11">
    <source>
        <dbReference type="Proteomes" id="UP000068832"/>
    </source>
</evidence>
<proteinExistence type="predicted"/>
<accession>A0A0K1SVK5</accession>
<dbReference type="EMBL" id="CP012176">
    <property type="protein sequence ID" value="AKV83163.1"/>
    <property type="molecule type" value="Genomic_DNA"/>
</dbReference>
<dbReference type="PATRIC" id="fig|43687.5.peg.1218"/>
<reference evidence="6 7" key="2">
    <citation type="submission" date="2015-07" db="EMBL/GenBank/DDBJ databases">
        <title>Physiological, transcriptional responses and genome re-sequencing of acid resistant extremely thermoacidophilic Metallosphaera sedula SARC-M1.</title>
        <authorList>
            <person name="Ai C."/>
            <person name="McCarthy S."/>
            <person name="Eckrich V."/>
            <person name="Rudrappa D."/>
            <person name="Qiu G."/>
            <person name="Blum P."/>
        </authorList>
    </citation>
    <scope>NUCLEOTIDE SEQUENCE [LARGE SCALE GENOMIC DNA]</scope>
    <source>
        <strain evidence="6 7">SARC-M1</strain>
    </source>
</reference>
<evidence type="ECO:0000313" key="9">
    <source>
        <dbReference type="Proteomes" id="UP000062398"/>
    </source>
</evidence>
<protein>
    <submittedName>
        <fullName evidence="4">Uncharacterized protein</fullName>
    </submittedName>
</protein>
<dbReference type="EMBL" id="CP012173">
    <property type="protein sequence ID" value="AKV76423.1"/>
    <property type="molecule type" value="Genomic_DNA"/>
</dbReference>
<evidence type="ECO:0000313" key="10">
    <source>
        <dbReference type="Proteomes" id="UP000062475"/>
    </source>
</evidence>
<keyword evidence="1" id="KW-0472">Membrane</keyword>
<evidence type="ECO:0000256" key="1">
    <source>
        <dbReference type="SAM" id="Phobius"/>
    </source>
</evidence>
<evidence type="ECO:0000313" key="6">
    <source>
        <dbReference type="EMBL" id="AKV83163.1"/>
    </source>
</evidence>
<evidence type="ECO:0000313" key="7">
    <source>
        <dbReference type="Proteomes" id="UP000056255"/>
    </source>
</evidence>
<dbReference type="EMBL" id="CP012174">
    <property type="protein sequence ID" value="AKV78675.1"/>
    <property type="molecule type" value="Genomic_DNA"/>
</dbReference>
<sequence>MRTIYDLFLTFQVFHALAVVILLPHSLLTFQASVQTYDQNSPGLEEIQVLTNVDRQGDEKRLSP</sequence>
<dbReference type="EMBL" id="CP012175">
    <property type="protein sequence ID" value="AKV80920.1"/>
    <property type="molecule type" value="Genomic_DNA"/>
</dbReference>
<evidence type="ECO:0000313" key="2">
    <source>
        <dbReference type="EMBL" id="AKV74184.1"/>
    </source>
</evidence>
<evidence type="ECO:0000313" key="3">
    <source>
        <dbReference type="EMBL" id="AKV76423.1"/>
    </source>
</evidence>
<dbReference type="Proteomes" id="UP000056255">
    <property type="component" value="Chromosome"/>
</dbReference>